<reference evidence="2 3" key="1">
    <citation type="submission" date="2020-10" db="EMBL/GenBank/DDBJ databases">
        <title>Identification of Nocardia species via Next-generation sequencing and recognition of intraspecies genetic diversity.</title>
        <authorList>
            <person name="Li P."/>
            <person name="Li P."/>
            <person name="Lu B."/>
        </authorList>
    </citation>
    <scope>NUCLEOTIDE SEQUENCE [LARGE SCALE GENOMIC DNA]</scope>
    <source>
        <strain evidence="2 3">BJ06-0157</strain>
    </source>
</reference>
<dbReference type="RefSeq" id="WP_195127999.1">
    <property type="nucleotide sequence ID" value="NZ_JADLQX010000002.1"/>
</dbReference>
<evidence type="ECO:0000313" key="3">
    <source>
        <dbReference type="Proteomes" id="UP000702209"/>
    </source>
</evidence>
<organism evidence="2 3">
    <name type="scientific">Nocardia amamiensis</name>
    <dbReference type="NCBI Taxonomy" id="404578"/>
    <lineage>
        <taxon>Bacteria</taxon>
        <taxon>Bacillati</taxon>
        <taxon>Actinomycetota</taxon>
        <taxon>Actinomycetes</taxon>
        <taxon>Mycobacteriales</taxon>
        <taxon>Nocardiaceae</taxon>
        <taxon>Nocardia</taxon>
    </lineage>
</organism>
<name>A0ABS0CJ74_9NOCA</name>
<comment type="caution">
    <text evidence="2">The sequence shown here is derived from an EMBL/GenBank/DDBJ whole genome shotgun (WGS) entry which is preliminary data.</text>
</comment>
<protein>
    <submittedName>
        <fullName evidence="2">Uncharacterized protein</fullName>
    </submittedName>
</protein>
<proteinExistence type="predicted"/>
<feature type="signal peptide" evidence="1">
    <location>
        <begin position="1"/>
        <end position="20"/>
    </location>
</feature>
<gene>
    <name evidence="2" type="ORF">IU459_03675</name>
</gene>
<keyword evidence="3" id="KW-1185">Reference proteome</keyword>
<keyword evidence="1" id="KW-0732">Signal</keyword>
<sequence>MITTRLVRLGLPALMLAATAGLVTAPTAAAQALPTYTCKYTLDQPHFGSVKGRECTASAGAPLTGWHIITFQMENSESGEKWVCGDVEAAVIPYYLDKVDPDYSDFERAYGHGADAGSCKRLLN</sequence>
<dbReference type="Proteomes" id="UP000702209">
    <property type="component" value="Unassembled WGS sequence"/>
</dbReference>
<evidence type="ECO:0000313" key="2">
    <source>
        <dbReference type="EMBL" id="MBF6296641.1"/>
    </source>
</evidence>
<feature type="chain" id="PRO_5045557520" evidence="1">
    <location>
        <begin position="21"/>
        <end position="124"/>
    </location>
</feature>
<dbReference type="EMBL" id="JADLQX010000002">
    <property type="protein sequence ID" value="MBF6296641.1"/>
    <property type="molecule type" value="Genomic_DNA"/>
</dbReference>
<evidence type="ECO:0000256" key="1">
    <source>
        <dbReference type="SAM" id="SignalP"/>
    </source>
</evidence>
<accession>A0ABS0CJ74</accession>